<dbReference type="OrthoDB" id="9800958at2"/>
<dbReference type="Proteomes" id="UP000006854">
    <property type="component" value="Chromosome"/>
</dbReference>
<dbReference type="Pfam" id="PF01225">
    <property type="entry name" value="Mur_ligase"/>
    <property type="match status" value="1"/>
</dbReference>
<dbReference type="Pfam" id="PF08245">
    <property type="entry name" value="Mur_ligase_M"/>
    <property type="match status" value="1"/>
</dbReference>
<feature type="domain" description="Mur ligase central" evidence="14">
    <location>
        <begin position="109"/>
        <end position="296"/>
    </location>
</feature>
<dbReference type="GO" id="GO:0005524">
    <property type="term" value="F:ATP binding"/>
    <property type="evidence" value="ECO:0007669"/>
    <property type="project" value="UniProtKB-UniRule"/>
</dbReference>
<feature type="binding site" evidence="10">
    <location>
        <begin position="111"/>
        <end position="117"/>
    </location>
    <ligand>
        <name>ATP</name>
        <dbReference type="ChEBI" id="CHEBI:30616"/>
    </ligand>
</feature>
<comment type="pathway">
    <text evidence="10 11">Cell wall biogenesis; peptidoglycan biosynthesis.</text>
</comment>
<evidence type="ECO:0000313" key="16">
    <source>
        <dbReference type="Proteomes" id="UP000006854"/>
    </source>
</evidence>
<dbReference type="PANTHER" id="PTHR43024">
    <property type="entry name" value="UDP-N-ACETYLMURAMOYL-TRIPEPTIDE--D-ALANYL-D-ALANINE LIGASE"/>
    <property type="match status" value="1"/>
</dbReference>
<dbReference type="Gene3D" id="3.40.1390.10">
    <property type="entry name" value="MurE/MurF, N-terminal domain"/>
    <property type="match status" value="1"/>
</dbReference>
<evidence type="ECO:0000259" key="14">
    <source>
        <dbReference type="Pfam" id="PF08245"/>
    </source>
</evidence>
<dbReference type="eggNOG" id="COG0770">
    <property type="taxonomic scope" value="Bacteria"/>
</dbReference>
<dbReference type="RefSeq" id="WP_015031298.1">
    <property type="nucleotide sequence ID" value="NC_018750.1"/>
</dbReference>
<dbReference type="GO" id="GO:0071555">
    <property type="term" value="P:cell wall organization"/>
    <property type="evidence" value="ECO:0007669"/>
    <property type="project" value="UniProtKB-KW"/>
</dbReference>
<evidence type="ECO:0000256" key="10">
    <source>
        <dbReference type="HAMAP-Rule" id="MF_02019"/>
    </source>
</evidence>
<dbReference type="STRING" id="953739.SVEN_0090"/>
<dbReference type="Gene3D" id="3.90.190.20">
    <property type="entry name" value="Mur ligase, C-terminal domain"/>
    <property type="match status" value="1"/>
</dbReference>
<dbReference type="HAMAP" id="MF_02019">
    <property type="entry name" value="MurF"/>
    <property type="match status" value="1"/>
</dbReference>
<keyword evidence="2 10" id="KW-0436">Ligase</keyword>
<keyword evidence="3 10" id="KW-0132">Cell division</keyword>
<dbReference type="EC" id="6.3.2.10" evidence="10 11"/>
<keyword evidence="9 10" id="KW-0961">Cell wall biogenesis/degradation</keyword>
<evidence type="ECO:0000259" key="13">
    <source>
        <dbReference type="Pfam" id="PF02875"/>
    </source>
</evidence>
<keyword evidence="1 10" id="KW-0963">Cytoplasm</keyword>
<dbReference type="Pfam" id="PF02875">
    <property type="entry name" value="Mur_ligase_C"/>
    <property type="match status" value="1"/>
</dbReference>
<evidence type="ECO:0000256" key="9">
    <source>
        <dbReference type="ARBA" id="ARBA00023316"/>
    </source>
</evidence>
<dbReference type="GO" id="GO:0051301">
    <property type="term" value="P:cell division"/>
    <property type="evidence" value="ECO:0007669"/>
    <property type="project" value="UniProtKB-KW"/>
</dbReference>
<dbReference type="PATRIC" id="fig|953739.5.peg.3526"/>
<dbReference type="EMBL" id="FR845719">
    <property type="protein sequence ID" value="CCA53378.1"/>
    <property type="molecule type" value="Genomic_DNA"/>
</dbReference>
<organism evidence="15 16">
    <name type="scientific">Streptomyces venezuelae (strain ATCC 10712 / CBS 650.69 / DSM 40230 / JCM 4526 / NBRC 13096 / PD 04745)</name>
    <dbReference type="NCBI Taxonomy" id="953739"/>
    <lineage>
        <taxon>Bacteria</taxon>
        <taxon>Bacillati</taxon>
        <taxon>Actinomycetota</taxon>
        <taxon>Actinomycetes</taxon>
        <taxon>Kitasatosporales</taxon>
        <taxon>Streptomycetaceae</taxon>
        <taxon>Streptomyces</taxon>
    </lineage>
</organism>
<reference evidence="15 16" key="1">
    <citation type="journal article" date="2011" name="BMC Genomics">
        <title>Genome-wide analysis of the role of GlnR in Streptomyces venezuelae provides new insights into global nitrogen regulation in actinomycetes.</title>
        <authorList>
            <person name="Pullan S.T."/>
            <person name="Bibb M.J."/>
            <person name="Merrick M."/>
        </authorList>
    </citation>
    <scope>NUCLEOTIDE SEQUENCE [LARGE SCALE GENOMIC DNA]</scope>
    <source>
        <strain evidence="16">ATCC 10712 / CBS 650.69 / DSM 40230 / JCM 4526 / NBRC 13096 / PD 04745</strain>
    </source>
</reference>
<dbReference type="NCBIfam" id="TIGR01143">
    <property type="entry name" value="murF"/>
    <property type="match status" value="1"/>
</dbReference>
<sequence>MQPMLLSTIAEVVGGTLADAPDPEALVTAPAVFDSRKAEPGALFVALPGEQADGHDYALSAVKAGAAAVLATRPVGVPAILVDDVLAAFGRLGRHLVAHTLVDTKIVAITGSAGKTSTKDLIAQLLPAAGRVVATPESFNNEIGLPLTISMADPSTDYLVLEMGARGIGHIRDLTRIAPPHISVVTNVGTAHIGEFGGRDKIAVAKGEIVEALPASGLAVLNADDPLVLAMAARTTARVSSFGLSDEATVRATDVTVDAFGRATYTLTTPEGSAPVSLQLVGAPQVSNSLAAAAVAREAGLSVADIADLLSAATARSRWRMEVSARADGVTVVNDAYNANPDSMRSSLEALATMARGPEQRAIAVLGKMNELGSESRAAHEGIGRIAAALDLDRIVFVGGEEAGWMRQAAAAAGAGGRAVHVPDQDAALQHLSDTLRAGDVVLVKASRGIQLQRLAERLLQPDPGPTAD</sequence>
<dbReference type="InterPro" id="IPR036615">
    <property type="entry name" value="Mur_ligase_C_dom_sf"/>
</dbReference>
<evidence type="ECO:0000256" key="7">
    <source>
        <dbReference type="ARBA" id="ARBA00022984"/>
    </source>
</evidence>
<evidence type="ECO:0000256" key="5">
    <source>
        <dbReference type="ARBA" id="ARBA00022840"/>
    </source>
</evidence>
<keyword evidence="16" id="KW-1185">Reference proteome</keyword>
<dbReference type="UniPathway" id="UPA00219"/>
<protein>
    <recommendedName>
        <fullName evidence="10 11">UDP-N-acetylmuramoyl-tripeptide--D-alanyl-D-alanine ligase</fullName>
        <ecNumber evidence="10 11">6.3.2.10</ecNumber>
    </recommendedName>
    <alternativeName>
        <fullName evidence="10">D-alanyl-D-alanine-adding enzyme</fullName>
    </alternativeName>
</protein>
<dbReference type="HOGENOM" id="CLU_031507_0_0_11"/>
<dbReference type="InterPro" id="IPR005863">
    <property type="entry name" value="UDP-N-AcMur_synth"/>
</dbReference>
<keyword evidence="4 10" id="KW-0547">Nucleotide-binding</keyword>
<dbReference type="GO" id="GO:0005737">
    <property type="term" value="C:cytoplasm"/>
    <property type="evidence" value="ECO:0007669"/>
    <property type="project" value="UniProtKB-SubCell"/>
</dbReference>
<dbReference type="GO" id="GO:0008360">
    <property type="term" value="P:regulation of cell shape"/>
    <property type="evidence" value="ECO:0007669"/>
    <property type="project" value="UniProtKB-KW"/>
</dbReference>
<dbReference type="KEGG" id="sve:SVEN_0090"/>
<accession>F2R4A1</accession>
<evidence type="ECO:0000256" key="6">
    <source>
        <dbReference type="ARBA" id="ARBA00022960"/>
    </source>
</evidence>
<keyword evidence="7 10" id="KW-0573">Peptidoglycan synthesis</keyword>
<dbReference type="InterPro" id="IPR004101">
    <property type="entry name" value="Mur_ligase_C"/>
</dbReference>
<evidence type="ECO:0000256" key="11">
    <source>
        <dbReference type="RuleBase" id="RU004136"/>
    </source>
</evidence>
<evidence type="ECO:0000256" key="8">
    <source>
        <dbReference type="ARBA" id="ARBA00023306"/>
    </source>
</evidence>
<dbReference type="SUPFAM" id="SSF53244">
    <property type="entry name" value="MurD-like peptide ligases, peptide-binding domain"/>
    <property type="match status" value="1"/>
</dbReference>
<keyword evidence="8 10" id="KW-0131">Cell cycle</keyword>
<dbReference type="SUPFAM" id="SSF53623">
    <property type="entry name" value="MurD-like peptide ligases, catalytic domain"/>
    <property type="match status" value="1"/>
</dbReference>
<dbReference type="InterPro" id="IPR051046">
    <property type="entry name" value="MurCDEF_CellWall_CoF430Synth"/>
</dbReference>
<dbReference type="AlphaFoldDB" id="F2R4A1"/>
<comment type="subcellular location">
    <subcellularLocation>
        <location evidence="10 11">Cytoplasm</location>
    </subcellularLocation>
</comment>
<keyword evidence="5 10" id="KW-0067">ATP-binding</keyword>
<comment type="similarity">
    <text evidence="10">Belongs to the MurCDEF family. MurF subfamily.</text>
</comment>
<gene>
    <name evidence="10" type="primary">murF</name>
    <name evidence="15" type="ordered locus">SVEN_0090</name>
</gene>
<dbReference type="GO" id="GO:0009252">
    <property type="term" value="P:peptidoglycan biosynthetic process"/>
    <property type="evidence" value="ECO:0007669"/>
    <property type="project" value="UniProtKB-UniRule"/>
</dbReference>
<dbReference type="InterPro" id="IPR013221">
    <property type="entry name" value="Mur_ligase_cen"/>
</dbReference>
<dbReference type="GO" id="GO:0047480">
    <property type="term" value="F:UDP-N-acetylmuramoyl-tripeptide-D-alanyl-D-alanine ligase activity"/>
    <property type="evidence" value="ECO:0007669"/>
    <property type="project" value="UniProtKB-UniRule"/>
</dbReference>
<dbReference type="PANTHER" id="PTHR43024:SF1">
    <property type="entry name" value="UDP-N-ACETYLMURAMOYL-TRIPEPTIDE--D-ALANYL-D-ALANINE LIGASE"/>
    <property type="match status" value="1"/>
</dbReference>
<proteinExistence type="inferred from homology"/>
<dbReference type="InterPro" id="IPR000713">
    <property type="entry name" value="Mur_ligase_N"/>
</dbReference>
<dbReference type="GeneID" id="51860698"/>
<evidence type="ECO:0000256" key="2">
    <source>
        <dbReference type="ARBA" id="ARBA00022598"/>
    </source>
</evidence>
<dbReference type="SUPFAM" id="SSF63418">
    <property type="entry name" value="MurE/MurF N-terminal domain"/>
    <property type="match status" value="1"/>
</dbReference>
<feature type="domain" description="Mur ligase N-terminal catalytic" evidence="12">
    <location>
        <begin position="34"/>
        <end position="75"/>
    </location>
</feature>
<name>F2R4A1_STRVP</name>
<keyword evidence="6 10" id="KW-0133">Cell shape</keyword>
<dbReference type="GO" id="GO:0008766">
    <property type="term" value="F:UDP-N-acetylmuramoylalanyl-D-glutamyl-2,6-diaminopimelate-D-alanyl-D-alanine ligase activity"/>
    <property type="evidence" value="ECO:0007669"/>
    <property type="project" value="RHEA"/>
</dbReference>
<evidence type="ECO:0000259" key="12">
    <source>
        <dbReference type="Pfam" id="PF01225"/>
    </source>
</evidence>
<evidence type="ECO:0000313" key="15">
    <source>
        <dbReference type="EMBL" id="CCA53378.1"/>
    </source>
</evidence>
<comment type="function">
    <text evidence="10 11">Involved in cell wall formation. Catalyzes the final step in the synthesis of UDP-N-acetylmuramoyl-pentapeptide, the precursor of murein.</text>
</comment>
<evidence type="ECO:0000256" key="1">
    <source>
        <dbReference type="ARBA" id="ARBA00022490"/>
    </source>
</evidence>
<dbReference type="Gene3D" id="3.40.1190.10">
    <property type="entry name" value="Mur-like, catalytic domain"/>
    <property type="match status" value="1"/>
</dbReference>
<evidence type="ECO:0000256" key="4">
    <source>
        <dbReference type="ARBA" id="ARBA00022741"/>
    </source>
</evidence>
<dbReference type="InterPro" id="IPR036565">
    <property type="entry name" value="Mur-like_cat_sf"/>
</dbReference>
<comment type="catalytic activity">
    <reaction evidence="10 11">
        <text>D-alanyl-D-alanine + UDP-N-acetyl-alpha-D-muramoyl-L-alanyl-gamma-D-glutamyl-meso-2,6-diaminopimelate + ATP = UDP-N-acetyl-alpha-D-muramoyl-L-alanyl-gamma-D-glutamyl-meso-2,6-diaminopimeloyl-D-alanyl-D-alanine + ADP + phosphate + H(+)</text>
        <dbReference type="Rhea" id="RHEA:28374"/>
        <dbReference type="ChEBI" id="CHEBI:15378"/>
        <dbReference type="ChEBI" id="CHEBI:30616"/>
        <dbReference type="ChEBI" id="CHEBI:43474"/>
        <dbReference type="ChEBI" id="CHEBI:57822"/>
        <dbReference type="ChEBI" id="CHEBI:61386"/>
        <dbReference type="ChEBI" id="CHEBI:83905"/>
        <dbReference type="ChEBI" id="CHEBI:456216"/>
        <dbReference type="EC" id="6.3.2.10"/>
    </reaction>
</comment>
<feature type="domain" description="Mur ligase C-terminal" evidence="13">
    <location>
        <begin position="320"/>
        <end position="448"/>
    </location>
</feature>
<dbReference type="InterPro" id="IPR035911">
    <property type="entry name" value="MurE/MurF_N"/>
</dbReference>
<evidence type="ECO:0000256" key="3">
    <source>
        <dbReference type="ARBA" id="ARBA00022618"/>
    </source>
</evidence>